<evidence type="ECO:0000256" key="4">
    <source>
        <dbReference type="ARBA" id="ARBA00022692"/>
    </source>
</evidence>
<feature type="region of interest" description="Disordered" evidence="9">
    <location>
        <begin position="448"/>
        <end position="469"/>
    </location>
</feature>
<keyword evidence="11" id="KW-1185">Reference proteome</keyword>
<evidence type="ECO:0000256" key="9">
    <source>
        <dbReference type="SAM" id="MobiDB-lite"/>
    </source>
</evidence>
<dbReference type="InterPro" id="IPR051539">
    <property type="entry name" value="T4SS-coupling_protein"/>
</dbReference>
<evidence type="ECO:0000256" key="2">
    <source>
        <dbReference type="ARBA" id="ARBA00008806"/>
    </source>
</evidence>
<comment type="caution">
    <text evidence="10">The sequence shown here is derived from an EMBL/GenBank/DDBJ whole genome shotgun (WGS) entry which is preliminary data.</text>
</comment>
<dbReference type="Proteomes" id="UP001549047">
    <property type="component" value="Unassembled WGS sequence"/>
</dbReference>
<evidence type="ECO:0000256" key="1">
    <source>
        <dbReference type="ARBA" id="ARBA00004651"/>
    </source>
</evidence>
<keyword evidence="7" id="KW-0472">Membrane</keyword>
<comment type="similarity">
    <text evidence="2">Belongs to the VirD4/TraG family.</text>
</comment>
<keyword evidence="5" id="KW-0184">Conjugation</keyword>
<accession>A0ABV2J6B6</accession>
<dbReference type="InterPro" id="IPR003688">
    <property type="entry name" value="TraG/VirD4"/>
</dbReference>
<keyword evidence="6" id="KW-1133">Transmembrane helix</keyword>
<dbReference type="PANTHER" id="PTHR37937:SF1">
    <property type="entry name" value="CONJUGATIVE TRANSFER: DNA TRANSPORT"/>
    <property type="match status" value="1"/>
</dbReference>
<evidence type="ECO:0000256" key="5">
    <source>
        <dbReference type="ARBA" id="ARBA00022971"/>
    </source>
</evidence>
<organism evidence="10 11">
    <name type="scientific">Rhizobium aquaticum</name>
    <dbReference type="NCBI Taxonomy" id="1549636"/>
    <lineage>
        <taxon>Bacteria</taxon>
        <taxon>Pseudomonadati</taxon>
        <taxon>Pseudomonadota</taxon>
        <taxon>Alphaproteobacteria</taxon>
        <taxon>Hyphomicrobiales</taxon>
        <taxon>Rhizobiaceae</taxon>
        <taxon>Rhizobium/Agrobacterium group</taxon>
        <taxon>Rhizobium</taxon>
    </lineage>
</organism>
<evidence type="ECO:0000256" key="8">
    <source>
        <dbReference type="SAM" id="Coils"/>
    </source>
</evidence>
<dbReference type="Pfam" id="PF02534">
    <property type="entry name" value="T4SS-DNA_transf"/>
    <property type="match status" value="1"/>
</dbReference>
<dbReference type="RefSeq" id="WP_354558766.1">
    <property type="nucleotide sequence ID" value="NZ_JBEPMB010000018.1"/>
</dbReference>
<keyword evidence="8" id="KW-0175">Coiled coil</keyword>
<evidence type="ECO:0000313" key="11">
    <source>
        <dbReference type="Proteomes" id="UP001549047"/>
    </source>
</evidence>
<proteinExistence type="inferred from homology"/>
<feature type="coiled-coil region" evidence="8">
    <location>
        <begin position="37"/>
        <end position="64"/>
    </location>
</feature>
<keyword evidence="4" id="KW-0812">Transmembrane</keyword>
<evidence type="ECO:0000256" key="7">
    <source>
        <dbReference type="ARBA" id="ARBA00023136"/>
    </source>
</evidence>
<dbReference type="PANTHER" id="PTHR37937">
    <property type="entry name" value="CONJUGATIVE TRANSFER: DNA TRANSPORT"/>
    <property type="match status" value="1"/>
</dbReference>
<reference evidence="10 11" key="1">
    <citation type="submission" date="2024-06" db="EMBL/GenBank/DDBJ databases">
        <title>Genomic Encyclopedia of Type Strains, Phase IV (KMG-IV): sequencing the most valuable type-strain genomes for metagenomic binning, comparative biology and taxonomic classification.</title>
        <authorList>
            <person name="Goeker M."/>
        </authorList>
    </citation>
    <scope>NUCLEOTIDE SEQUENCE [LARGE SCALE GENOMIC DNA]</scope>
    <source>
        <strain evidence="10 11">DSM 29780</strain>
    </source>
</reference>
<evidence type="ECO:0000256" key="6">
    <source>
        <dbReference type="ARBA" id="ARBA00022989"/>
    </source>
</evidence>
<dbReference type="CDD" id="cd01127">
    <property type="entry name" value="TrwB_TraG_TraD_VirD4"/>
    <property type="match status" value="1"/>
</dbReference>
<sequence length="541" mass="60144">MSIIKFDPLKNVGVPKSGGGFNTANFALQLAKQIIRAGQNRRTQKRMEEQREQYEKKVEETVRNPPPIHGSARWATEDDLRKAGYLKPATAFDTPSSIFLGLLRHPQTQNVLGQIHWDKVGHLITVAATQKGKSSTLVVPNLLRYRGSCVVLDPKGELYRDTAAWRRTLGPVYNIAPFKEGSDSFDPLASIKTISDARATAGVLIPEDPKAQSFFRDDAIAFLAAVILSVARDAPQKRRTMQEVRNITSGNDIIDFAKEMVATGRPELANPSKIVLGKRPESLSTLMQTLNTHLSIFDEASLSANTGNTVDFRTLKDQTTTVYINVPFGKMSTYSPYLRLVLSTALDAMLLNEKKPDIPVLFLLDEFLSLKHFPEFRDAIRTHTSAGVRLWFFLQNQATLEEYYPNSWKAFFDATVKVFFGTEDTHTGRLVSDLLGNTTVAHLQASYSQNTSTPSGNMNEQGGNTAQTLSTNLGYSARPLLTPTEVEALLNEDFPDHSRNAILKIGGAPYPIQAKLEPWFNGPICKSRVNFKAPEQISKER</sequence>
<evidence type="ECO:0000256" key="3">
    <source>
        <dbReference type="ARBA" id="ARBA00022475"/>
    </source>
</evidence>
<dbReference type="EMBL" id="JBEPMB010000018">
    <property type="protein sequence ID" value="MET3616317.1"/>
    <property type="molecule type" value="Genomic_DNA"/>
</dbReference>
<comment type="subcellular location">
    <subcellularLocation>
        <location evidence="1">Cell membrane</location>
        <topology evidence="1">Multi-pass membrane protein</topology>
    </subcellularLocation>
</comment>
<dbReference type="SUPFAM" id="SSF52540">
    <property type="entry name" value="P-loop containing nucleoside triphosphate hydrolases"/>
    <property type="match status" value="1"/>
</dbReference>
<gene>
    <name evidence="10" type="ORF">ABID16_004666</name>
</gene>
<dbReference type="Gene3D" id="3.40.50.300">
    <property type="entry name" value="P-loop containing nucleotide triphosphate hydrolases"/>
    <property type="match status" value="1"/>
</dbReference>
<name>A0ABV2J6B6_9HYPH</name>
<evidence type="ECO:0000313" key="10">
    <source>
        <dbReference type="EMBL" id="MET3616317.1"/>
    </source>
</evidence>
<dbReference type="InterPro" id="IPR027417">
    <property type="entry name" value="P-loop_NTPase"/>
</dbReference>
<keyword evidence="3" id="KW-1003">Cell membrane</keyword>
<protein>
    <submittedName>
        <fullName evidence="10">Type IV secretion system protein VirD4</fullName>
    </submittedName>
</protein>